<keyword evidence="5" id="KW-1185">Reference proteome</keyword>
<sequence>MLKKINESLELKDLVPAADVDKYRQKLHSKSTSKREKEREGVEPKRGKKLLVKEEKSDSD</sequence>
<dbReference type="OrthoDB" id="10510448at2759"/>
<organism evidence="4 5">
    <name type="scientific">Albula glossodonta</name>
    <name type="common">roundjaw bonefish</name>
    <dbReference type="NCBI Taxonomy" id="121402"/>
    <lineage>
        <taxon>Eukaryota</taxon>
        <taxon>Metazoa</taxon>
        <taxon>Chordata</taxon>
        <taxon>Craniata</taxon>
        <taxon>Vertebrata</taxon>
        <taxon>Euteleostomi</taxon>
        <taxon>Actinopterygii</taxon>
        <taxon>Neopterygii</taxon>
        <taxon>Teleostei</taxon>
        <taxon>Albuliformes</taxon>
        <taxon>Albulidae</taxon>
        <taxon>Albula</taxon>
    </lineage>
</organism>
<dbReference type="Proteomes" id="UP000824540">
    <property type="component" value="Unassembled WGS sequence"/>
</dbReference>
<comment type="caution">
    <text evidence="4">The sequence shown here is derived from an EMBL/GenBank/DDBJ whole genome shotgun (WGS) entry which is preliminary data.</text>
</comment>
<dbReference type="InterPro" id="IPR010991">
    <property type="entry name" value="p53_tetrameristn"/>
</dbReference>
<evidence type="ECO:0000256" key="2">
    <source>
        <dbReference type="SAM" id="MobiDB-lite"/>
    </source>
</evidence>
<feature type="compositionally biased region" description="Basic and acidic residues" evidence="2">
    <location>
        <begin position="33"/>
        <end position="60"/>
    </location>
</feature>
<dbReference type="Gene3D" id="4.10.170.10">
    <property type="entry name" value="p53-like tetramerisation domain"/>
    <property type="match status" value="1"/>
</dbReference>
<dbReference type="InterPro" id="IPR036674">
    <property type="entry name" value="p53_tetramer_sf"/>
</dbReference>
<gene>
    <name evidence="4" type="ORF">JZ751_022951</name>
</gene>
<dbReference type="EMBL" id="JAFBMS010000006">
    <property type="protein sequence ID" value="KAG9351700.1"/>
    <property type="molecule type" value="Genomic_DNA"/>
</dbReference>
<dbReference type="GO" id="GO:0051262">
    <property type="term" value="P:protein tetramerization"/>
    <property type="evidence" value="ECO:0007669"/>
    <property type="project" value="InterPro"/>
</dbReference>
<proteinExistence type="predicted"/>
<evidence type="ECO:0000313" key="5">
    <source>
        <dbReference type="Proteomes" id="UP000824540"/>
    </source>
</evidence>
<keyword evidence="1" id="KW-0597">Phosphoprotein</keyword>
<accession>A0A8T2PHN4</accession>
<feature type="region of interest" description="Disordered" evidence="2">
    <location>
        <begin position="25"/>
        <end position="60"/>
    </location>
</feature>
<evidence type="ECO:0000259" key="3">
    <source>
        <dbReference type="Pfam" id="PF07710"/>
    </source>
</evidence>
<protein>
    <recommendedName>
        <fullName evidence="3">p53 tetramerisation domain-containing protein</fullName>
    </recommendedName>
</protein>
<dbReference type="AlphaFoldDB" id="A0A8T2PHN4"/>
<dbReference type="Pfam" id="PF07710">
    <property type="entry name" value="P53_tetramer"/>
    <property type="match status" value="1"/>
</dbReference>
<evidence type="ECO:0000256" key="1">
    <source>
        <dbReference type="ARBA" id="ARBA00022553"/>
    </source>
</evidence>
<reference evidence="4" key="1">
    <citation type="thesis" date="2021" institute="BYU ScholarsArchive" country="Provo, UT, USA">
        <title>Applications of and Algorithms for Genome Assembly and Genomic Analyses with an Emphasis on Marine Teleosts.</title>
        <authorList>
            <person name="Pickett B.D."/>
        </authorList>
    </citation>
    <scope>NUCLEOTIDE SEQUENCE</scope>
    <source>
        <strain evidence="4">HI-2016</strain>
    </source>
</reference>
<evidence type="ECO:0000313" key="4">
    <source>
        <dbReference type="EMBL" id="KAG9351700.1"/>
    </source>
</evidence>
<feature type="domain" description="p53 tetramerisation" evidence="3">
    <location>
        <begin position="1"/>
        <end position="18"/>
    </location>
</feature>
<name>A0A8T2PHN4_9TELE</name>